<dbReference type="Pfam" id="PF00027">
    <property type="entry name" value="cNMP_binding"/>
    <property type="match status" value="1"/>
</dbReference>
<protein>
    <submittedName>
        <fullName evidence="7">CRP-like cAMP-binding protein</fullName>
    </submittedName>
    <submittedName>
        <fullName evidence="6">Crp/Fnr family transcriptional regulator</fullName>
    </submittedName>
</protein>
<proteinExistence type="predicted"/>
<keyword evidence="9" id="KW-1185">Reference proteome</keyword>
<comment type="caution">
    <text evidence="7">The sequence shown here is derived from an EMBL/GenBank/DDBJ whole genome shotgun (WGS) entry which is preliminary data.</text>
</comment>
<name>A0A7W7IE67_9ACTN</name>
<reference evidence="6 9" key="1">
    <citation type="journal article" date="2019" name="Int. J. Syst. Evol. Microbiol.">
        <title>The Global Catalogue of Microorganisms (GCM) 10K type strain sequencing project: providing services to taxonomists for standard genome sequencing and annotation.</title>
        <authorList>
            <consortium name="The Broad Institute Genomics Platform"/>
            <consortium name="The Broad Institute Genome Sequencing Center for Infectious Disease"/>
            <person name="Wu L."/>
            <person name="Ma J."/>
        </authorList>
    </citation>
    <scope>NUCLEOTIDE SEQUENCE [LARGE SCALE GENOMIC DNA]</scope>
    <source>
        <strain evidence="6 9">JCM 10667</strain>
    </source>
</reference>
<dbReference type="AlphaFoldDB" id="A0A7W7IE67"/>
<evidence type="ECO:0000256" key="3">
    <source>
        <dbReference type="ARBA" id="ARBA00023163"/>
    </source>
</evidence>
<evidence type="ECO:0000313" key="7">
    <source>
        <dbReference type="EMBL" id="MBB4775421.1"/>
    </source>
</evidence>
<gene>
    <name evidence="7" type="ORF">F4557_003839</name>
    <name evidence="6" type="ORF">GCM10009546_48610</name>
</gene>
<dbReference type="Gene3D" id="2.60.120.10">
    <property type="entry name" value="Jelly Rolls"/>
    <property type="match status" value="1"/>
</dbReference>
<dbReference type="GO" id="GO:0005829">
    <property type="term" value="C:cytosol"/>
    <property type="evidence" value="ECO:0007669"/>
    <property type="project" value="TreeGrafter"/>
</dbReference>
<dbReference type="InterPro" id="IPR036390">
    <property type="entry name" value="WH_DNA-bd_sf"/>
</dbReference>
<dbReference type="InterPro" id="IPR014710">
    <property type="entry name" value="RmlC-like_jellyroll"/>
</dbReference>
<evidence type="ECO:0000313" key="8">
    <source>
        <dbReference type="Proteomes" id="UP000549343"/>
    </source>
</evidence>
<dbReference type="SMART" id="SM00100">
    <property type="entry name" value="cNMP"/>
    <property type="match status" value="1"/>
</dbReference>
<feature type="domain" description="HTH crp-type" evidence="5">
    <location>
        <begin position="156"/>
        <end position="232"/>
    </location>
</feature>
<sequence>MSGRPGGAGGGGPAAGVSDAFWDALDDAERAALRRVARPRGYQARMPLCYQGDDSDHLIVIESGWAKVTSSGADGREVVLAVRGPGDLVCESAVLGGRERSATVAALGPLRALVVPASRFTGFLDAHPRVWRLVSGTFVRRLDDAGRRLQAHVSAQGARRLAILLADLADRSAPHSAPDVSGGVVLGPPLSQEELGSWMDASRETVARALATLRAEGLVRTGWRKIIVVDPPRLRAFARDSG</sequence>
<keyword evidence="2" id="KW-0238">DNA-binding</keyword>
<dbReference type="InterPro" id="IPR000595">
    <property type="entry name" value="cNMP-bd_dom"/>
</dbReference>
<accession>A0A7W7IE67</accession>
<dbReference type="Pfam" id="PF13545">
    <property type="entry name" value="HTH_Crp_2"/>
    <property type="match status" value="1"/>
</dbReference>
<keyword evidence="1" id="KW-0805">Transcription regulation</keyword>
<evidence type="ECO:0000313" key="9">
    <source>
        <dbReference type="Proteomes" id="UP001501427"/>
    </source>
</evidence>
<organism evidence="7 8">
    <name type="scientific">Actinomadura livida</name>
    <dbReference type="NCBI Taxonomy" id="79909"/>
    <lineage>
        <taxon>Bacteria</taxon>
        <taxon>Bacillati</taxon>
        <taxon>Actinomycetota</taxon>
        <taxon>Actinomycetes</taxon>
        <taxon>Streptosporangiales</taxon>
        <taxon>Thermomonosporaceae</taxon>
        <taxon>Actinomadura</taxon>
    </lineage>
</organism>
<dbReference type="GO" id="GO:0003700">
    <property type="term" value="F:DNA-binding transcription factor activity"/>
    <property type="evidence" value="ECO:0007669"/>
    <property type="project" value="TreeGrafter"/>
</dbReference>
<dbReference type="RefSeq" id="WP_229808036.1">
    <property type="nucleotide sequence ID" value="NZ_BAAAHD010000049.1"/>
</dbReference>
<reference evidence="6" key="3">
    <citation type="submission" date="2023-12" db="EMBL/GenBank/DDBJ databases">
        <authorList>
            <person name="Sun Q."/>
            <person name="Inoue M."/>
        </authorList>
    </citation>
    <scope>NUCLEOTIDE SEQUENCE</scope>
    <source>
        <strain evidence="6">JCM 10667</strain>
    </source>
</reference>
<dbReference type="PROSITE" id="PS51063">
    <property type="entry name" value="HTH_CRP_2"/>
    <property type="match status" value="1"/>
</dbReference>
<dbReference type="InterPro" id="IPR050397">
    <property type="entry name" value="Env_Response_Regulators"/>
</dbReference>
<evidence type="ECO:0000259" key="4">
    <source>
        <dbReference type="PROSITE" id="PS50042"/>
    </source>
</evidence>
<evidence type="ECO:0000259" key="5">
    <source>
        <dbReference type="PROSITE" id="PS51063"/>
    </source>
</evidence>
<dbReference type="PROSITE" id="PS50042">
    <property type="entry name" value="CNMP_BINDING_3"/>
    <property type="match status" value="1"/>
</dbReference>
<dbReference type="Proteomes" id="UP001501427">
    <property type="component" value="Unassembled WGS sequence"/>
</dbReference>
<dbReference type="PANTHER" id="PTHR24567:SF74">
    <property type="entry name" value="HTH-TYPE TRANSCRIPTIONAL REGULATOR ARCR"/>
    <property type="match status" value="1"/>
</dbReference>
<dbReference type="SUPFAM" id="SSF46785">
    <property type="entry name" value="Winged helix' DNA-binding domain"/>
    <property type="match status" value="1"/>
</dbReference>
<dbReference type="InterPro" id="IPR018490">
    <property type="entry name" value="cNMP-bd_dom_sf"/>
</dbReference>
<dbReference type="Proteomes" id="UP000549343">
    <property type="component" value="Unassembled WGS sequence"/>
</dbReference>
<feature type="domain" description="Cyclic nucleotide-binding" evidence="4">
    <location>
        <begin position="21"/>
        <end position="141"/>
    </location>
</feature>
<dbReference type="EMBL" id="JACHMV010000001">
    <property type="protein sequence ID" value="MBB4775421.1"/>
    <property type="molecule type" value="Genomic_DNA"/>
</dbReference>
<dbReference type="GO" id="GO:0003677">
    <property type="term" value="F:DNA binding"/>
    <property type="evidence" value="ECO:0007669"/>
    <property type="project" value="UniProtKB-KW"/>
</dbReference>
<evidence type="ECO:0000313" key="6">
    <source>
        <dbReference type="EMBL" id="GAA0580467.1"/>
    </source>
</evidence>
<dbReference type="SUPFAM" id="SSF51206">
    <property type="entry name" value="cAMP-binding domain-like"/>
    <property type="match status" value="1"/>
</dbReference>
<dbReference type="InterPro" id="IPR036388">
    <property type="entry name" value="WH-like_DNA-bd_sf"/>
</dbReference>
<evidence type="ECO:0000256" key="2">
    <source>
        <dbReference type="ARBA" id="ARBA00023125"/>
    </source>
</evidence>
<dbReference type="PANTHER" id="PTHR24567">
    <property type="entry name" value="CRP FAMILY TRANSCRIPTIONAL REGULATORY PROTEIN"/>
    <property type="match status" value="1"/>
</dbReference>
<keyword evidence="3" id="KW-0804">Transcription</keyword>
<dbReference type="SMART" id="SM00419">
    <property type="entry name" value="HTH_CRP"/>
    <property type="match status" value="1"/>
</dbReference>
<dbReference type="Gene3D" id="1.10.10.10">
    <property type="entry name" value="Winged helix-like DNA-binding domain superfamily/Winged helix DNA-binding domain"/>
    <property type="match status" value="1"/>
</dbReference>
<reference evidence="7 8" key="2">
    <citation type="submission" date="2020-08" db="EMBL/GenBank/DDBJ databases">
        <title>Sequencing the genomes of 1000 actinobacteria strains.</title>
        <authorList>
            <person name="Klenk H.-P."/>
        </authorList>
    </citation>
    <scope>NUCLEOTIDE SEQUENCE [LARGE SCALE GENOMIC DNA]</scope>
    <source>
        <strain evidence="7 8">DSM 44772</strain>
    </source>
</reference>
<dbReference type="InterPro" id="IPR012318">
    <property type="entry name" value="HTH_CRP"/>
</dbReference>
<evidence type="ECO:0000256" key="1">
    <source>
        <dbReference type="ARBA" id="ARBA00023015"/>
    </source>
</evidence>
<dbReference type="CDD" id="cd00038">
    <property type="entry name" value="CAP_ED"/>
    <property type="match status" value="1"/>
</dbReference>
<dbReference type="EMBL" id="BAAAHD010000049">
    <property type="protein sequence ID" value="GAA0580467.1"/>
    <property type="molecule type" value="Genomic_DNA"/>
</dbReference>